<feature type="compositionally biased region" description="Basic and acidic residues" evidence="1">
    <location>
        <begin position="83"/>
        <end position="95"/>
    </location>
</feature>
<comment type="caution">
    <text evidence="3">The sequence shown here is derived from an EMBL/GenBank/DDBJ whole genome shotgun (WGS) entry which is preliminary data.</text>
</comment>
<evidence type="ECO:0000256" key="2">
    <source>
        <dbReference type="SAM" id="SignalP"/>
    </source>
</evidence>
<evidence type="ECO:0000313" key="3">
    <source>
        <dbReference type="EMBL" id="KAK0531981.1"/>
    </source>
</evidence>
<feature type="compositionally biased region" description="Polar residues" evidence="1">
    <location>
        <begin position="104"/>
        <end position="114"/>
    </location>
</feature>
<accession>A0AAN6GG31</accession>
<dbReference type="EMBL" id="JAPDMQ010000171">
    <property type="protein sequence ID" value="KAK0531981.1"/>
    <property type="molecule type" value="Genomic_DNA"/>
</dbReference>
<dbReference type="AlphaFoldDB" id="A0AAN6GG31"/>
<feature type="compositionally biased region" description="Low complexity" evidence="1">
    <location>
        <begin position="128"/>
        <end position="143"/>
    </location>
</feature>
<organism evidence="3 4">
    <name type="scientific">Tilletia horrida</name>
    <dbReference type="NCBI Taxonomy" id="155126"/>
    <lineage>
        <taxon>Eukaryota</taxon>
        <taxon>Fungi</taxon>
        <taxon>Dikarya</taxon>
        <taxon>Basidiomycota</taxon>
        <taxon>Ustilaginomycotina</taxon>
        <taxon>Exobasidiomycetes</taxon>
        <taxon>Tilletiales</taxon>
        <taxon>Tilletiaceae</taxon>
        <taxon>Tilletia</taxon>
    </lineage>
</organism>
<sequence length="143" mass="15247">MQLRILATLALLPATICVVAMPTYETHASPPAIYVVRSAPQPMELTDTHVELLRRLLLSRSGNDPDKIKEALEKAKKAGSGESVHDLVGRLRESYNKAAAEAAQGSSRHTGSVSKTDKNAPPHRDGKPSSTGGPASSSGRHHH</sequence>
<gene>
    <name evidence="3" type="ORF">OC842_003443</name>
</gene>
<name>A0AAN6GG31_9BASI</name>
<keyword evidence="4" id="KW-1185">Reference proteome</keyword>
<dbReference type="Proteomes" id="UP001176521">
    <property type="component" value="Unassembled WGS sequence"/>
</dbReference>
<reference evidence="3" key="1">
    <citation type="journal article" date="2023" name="PhytoFront">
        <title>Draft Genome Resources of Seven Strains of Tilletia horrida, Causal Agent of Kernel Smut of Rice.</title>
        <authorList>
            <person name="Khanal S."/>
            <person name="Antony Babu S."/>
            <person name="Zhou X.G."/>
        </authorList>
    </citation>
    <scope>NUCLEOTIDE SEQUENCE</scope>
    <source>
        <strain evidence="3">TX3</strain>
    </source>
</reference>
<feature type="region of interest" description="Disordered" evidence="1">
    <location>
        <begin position="60"/>
        <end position="143"/>
    </location>
</feature>
<evidence type="ECO:0000313" key="4">
    <source>
        <dbReference type="Proteomes" id="UP001176521"/>
    </source>
</evidence>
<feature type="chain" id="PRO_5042935979" evidence="2">
    <location>
        <begin position="29"/>
        <end position="143"/>
    </location>
</feature>
<feature type="compositionally biased region" description="Basic and acidic residues" evidence="1">
    <location>
        <begin position="115"/>
        <end position="127"/>
    </location>
</feature>
<proteinExistence type="predicted"/>
<feature type="compositionally biased region" description="Basic and acidic residues" evidence="1">
    <location>
        <begin position="63"/>
        <end position="76"/>
    </location>
</feature>
<evidence type="ECO:0000256" key="1">
    <source>
        <dbReference type="SAM" id="MobiDB-lite"/>
    </source>
</evidence>
<feature type="signal peptide" evidence="2">
    <location>
        <begin position="1"/>
        <end position="28"/>
    </location>
</feature>
<protein>
    <submittedName>
        <fullName evidence="3">Uncharacterized protein</fullName>
    </submittedName>
</protein>
<keyword evidence="2" id="KW-0732">Signal</keyword>